<evidence type="ECO:0000256" key="1">
    <source>
        <dbReference type="ARBA" id="ARBA00008580"/>
    </source>
</evidence>
<dbReference type="GO" id="GO:0006355">
    <property type="term" value="P:regulation of DNA-templated transcription"/>
    <property type="evidence" value="ECO:0007669"/>
    <property type="project" value="InterPro"/>
</dbReference>
<evidence type="ECO:0000256" key="2">
    <source>
        <dbReference type="ARBA" id="ARBA00022649"/>
    </source>
</evidence>
<protein>
    <submittedName>
        <fullName evidence="3">Antitoxin ParD1/3/4</fullName>
    </submittedName>
</protein>
<dbReference type="InterPro" id="IPR038296">
    <property type="entry name" value="ParD_sf"/>
</dbReference>
<dbReference type="AlphaFoldDB" id="A0A4R7LEA1"/>
<accession>A0A4R7LEA1</accession>
<comment type="similarity">
    <text evidence="1">Belongs to the ParD antitoxin family.</text>
</comment>
<dbReference type="PANTHER" id="PTHR36582:SF2">
    <property type="entry name" value="ANTITOXIN PARD"/>
    <property type="match status" value="1"/>
</dbReference>
<dbReference type="InterPro" id="IPR010985">
    <property type="entry name" value="Ribbon_hlx_hlx"/>
</dbReference>
<dbReference type="Pfam" id="PF03693">
    <property type="entry name" value="ParD_antitoxin"/>
    <property type="match status" value="1"/>
</dbReference>
<gene>
    <name evidence="3" type="ORF">BDE40_3528</name>
</gene>
<dbReference type="OrthoDB" id="9811310at2"/>
<name>A0A4R7LEA1_9RHOB</name>
<dbReference type="Gene3D" id="6.10.10.120">
    <property type="entry name" value="Antitoxin ParD1-like"/>
    <property type="match status" value="1"/>
</dbReference>
<dbReference type="NCBIfam" id="TIGR02606">
    <property type="entry name" value="antidote_CC2985"/>
    <property type="match status" value="1"/>
</dbReference>
<dbReference type="EMBL" id="SOBH01000005">
    <property type="protein sequence ID" value="TDT72676.1"/>
    <property type="molecule type" value="Genomic_DNA"/>
</dbReference>
<sequence length="77" mass="8594">MATMNVSLPGPMKSWAEHRTRGGRYSNVSDYVRDLIRKDQERHVAIEELQGLITEGLQSGPARTFDMSAFIAGKVSK</sequence>
<organism evidence="3 4">
    <name type="scientific">Litoreibacter halocynthiae</name>
    <dbReference type="NCBI Taxonomy" id="1242689"/>
    <lineage>
        <taxon>Bacteria</taxon>
        <taxon>Pseudomonadati</taxon>
        <taxon>Pseudomonadota</taxon>
        <taxon>Alphaproteobacteria</taxon>
        <taxon>Rhodobacterales</taxon>
        <taxon>Roseobacteraceae</taxon>
        <taxon>Litoreibacter</taxon>
    </lineage>
</organism>
<dbReference type="Proteomes" id="UP000294563">
    <property type="component" value="Unassembled WGS sequence"/>
</dbReference>
<reference evidence="3 4" key="1">
    <citation type="submission" date="2019-03" db="EMBL/GenBank/DDBJ databases">
        <title>Genomic Encyclopedia of Archaeal and Bacterial Type Strains, Phase II (KMG-II): from individual species to whole genera.</title>
        <authorList>
            <person name="Goeker M."/>
        </authorList>
    </citation>
    <scope>NUCLEOTIDE SEQUENCE [LARGE SCALE GENOMIC DNA]</scope>
    <source>
        <strain evidence="3 4">DSM 29467</strain>
    </source>
</reference>
<keyword evidence="4" id="KW-1185">Reference proteome</keyword>
<comment type="caution">
    <text evidence="3">The sequence shown here is derived from an EMBL/GenBank/DDBJ whole genome shotgun (WGS) entry which is preliminary data.</text>
</comment>
<evidence type="ECO:0000313" key="3">
    <source>
        <dbReference type="EMBL" id="TDT72676.1"/>
    </source>
</evidence>
<keyword evidence="2" id="KW-1277">Toxin-antitoxin system</keyword>
<dbReference type="CDD" id="cd22231">
    <property type="entry name" value="RHH_NikR_HicB-like"/>
    <property type="match status" value="1"/>
</dbReference>
<dbReference type="PANTHER" id="PTHR36582">
    <property type="entry name" value="ANTITOXIN PARD"/>
    <property type="match status" value="1"/>
</dbReference>
<proteinExistence type="inferred from homology"/>
<dbReference type="InterPro" id="IPR022789">
    <property type="entry name" value="ParD"/>
</dbReference>
<dbReference type="SUPFAM" id="SSF47598">
    <property type="entry name" value="Ribbon-helix-helix"/>
    <property type="match status" value="1"/>
</dbReference>
<evidence type="ECO:0000313" key="4">
    <source>
        <dbReference type="Proteomes" id="UP000294563"/>
    </source>
</evidence>